<keyword evidence="1" id="KW-1133">Transmembrane helix</keyword>
<dbReference type="InterPro" id="IPR011990">
    <property type="entry name" value="TPR-like_helical_dom_sf"/>
</dbReference>
<dbReference type="Proteomes" id="UP000248198">
    <property type="component" value="Unassembled WGS sequence"/>
</dbReference>
<name>A0A318UFN2_9SPHI</name>
<dbReference type="Gene3D" id="1.25.40.10">
    <property type="entry name" value="Tetratricopeptide repeat domain"/>
    <property type="match status" value="1"/>
</dbReference>
<evidence type="ECO:0000313" key="2">
    <source>
        <dbReference type="EMBL" id="PYF74167.1"/>
    </source>
</evidence>
<gene>
    <name evidence="2" type="ORF">B0O44_104338</name>
</gene>
<feature type="transmembrane region" description="Helical" evidence="1">
    <location>
        <begin position="6"/>
        <end position="24"/>
    </location>
</feature>
<evidence type="ECO:0000313" key="3">
    <source>
        <dbReference type="Proteomes" id="UP000248198"/>
    </source>
</evidence>
<accession>A0A318UFN2</accession>
<proteinExistence type="predicted"/>
<evidence type="ECO:0008006" key="4">
    <source>
        <dbReference type="Google" id="ProtNLM"/>
    </source>
</evidence>
<keyword evidence="1" id="KW-0472">Membrane</keyword>
<keyword evidence="1" id="KW-0812">Transmembrane</keyword>
<keyword evidence="3" id="KW-1185">Reference proteome</keyword>
<dbReference type="RefSeq" id="WP_110831220.1">
    <property type="nucleotide sequence ID" value="NZ_QKLU01000004.1"/>
</dbReference>
<dbReference type="EMBL" id="QKLU01000004">
    <property type="protein sequence ID" value="PYF74167.1"/>
    <property type="molecule type" value="Genomic_DNA"/>
</dbReference>
<dbReference type="OrthoDB" id="1432556at2"/>
<organism evidence="2 3">
    <name type="scientific">Pedobacter nutrimenti</name>
    <dbReference type="NCBI Taxonomy" id="1241337"/>
    <lineage>
        <taxon>Bacteria</taxon>
        <taxon>Pseudomonadati</taxon>
        <taxon>Bacteroidota</taxon>
        <taxon>Sphingobacteriia</taxon>
        <taxon>Sphingobacteriales</taxon>
        <taxon>Sphingobacteriaceae</taxon>
        <taxon>Pedobacter</taxon>
    </lineage>
</organism>
<comment type="caution">
    <text evidence="2">The sequence shown here is derived from an EMBL/GenBank/DDBJ whole genome shotgun (WGS) entry which is preliminary data.</text>
</comment>
<reference evidence="2 3" key="1">
    <citation type="submission" date="2018-06" db="EMBL/GenBank/DDBJ databases">
        <title>Genomic Encyclopedia of Archaeal and Bacterial Type Strains, Phase II (KMG-II): from individual species to whole genera.</title>
        <authorList>
            <person name="Goeker M."/>
        </authorList>
    </citation>
    <scope>NUCLEOTIDE SEQUENCE [LARGE SCALE GENOMIC DNA]</scope>
    <source>
        <strain evidence="2 3">DSM 27372</strain>
    </source>
</reference>
<dbReference type="AlphaFoldDB" id="A0A318UFN2"/>
<dbReference type="SUPFAM" id="SSF48452">
    <property type="entry name" value="TPR-like"/>
    <property type="match status" value="1"/>
</dbReference>
<protein>
    <recommendedName>
        <fullName evidence="4">Tetratricopeptide repeat protein</fullName>
    </recommendedName>
</protein>
<evidence type="ECO:0000256" key="1">
    <source>
        <dbReference type="SAM" id="Phobius"/>
    </source>
</evidence>
<sequence>MYSSRIRYVLMAIFAIYALICLFYQQYQLAAFGGLLLAFLVWSHYKQSSVLLASKYFKNGEFESAATALSEVPDPERLAKNRRGYYEFMMASIALKREEYEEAEYHFQLASLFPLGGKTDKTFVMIHLANLALRKKDKERMLAYIEKAKEMASTPKASDIINRLEKEANSL</sequence>